<proteinExistence type="predicted"/>
<evidence type="ECO:0000256" key="2">
    <source>
        <dbReference type="ARBA" id="ARBA00023015"/>
    </source>
</evidence>
<comment type="caution">
    <text evidence="7">The sequence shown here is derived from an EMBL/GenBank/DDBJ whole genome shotgun (WGS) entry which is preliminary data.</text>
</comment>
<feature type="region of interest" description="Disordered" evidence="5">
    <location>
        <begin position="1"/>
        <end position="20"/>
    </location>
</feature>
<dbReference type="Proteomes" id="UP000789396">
    <property type="component" value="Unassembled WGS sequence"/>
</dbReference>
<feature type="domain" description="Vps72/YL1 C-terminal" evidence="6">
    <location>
        <begin position="128"/>
        <end position="157"/>
    </location>
</feature>
<feature type="non-terminal residue" evidence="7">
    <location>
        <position position="1"/>
    </location>
</feature>
<keyword evidence="8" id="KW-1185">Reference proteome</keyword>
<accession>A0A9N9E425</accession>
<dbReference type="InterPro" id="IPR013272">
    <property type="entry name" value="Vps72/YL1_C"/>
</dbReference>
<protein>
    <submittedName>
        <fullName evidence="7">8030_t:CDS:1</fullName>
    </submittedName>
</protein>
<gene>
    <name evidence="7" type="ORF">RFULGI_LOCUS8931</name>
</gene>
<dbReference type="GO" id="GO:0006338">
    <property type="term" value="P:chromatin remodeling"/>
    <property type="evidence" value="ECO:0007669"/>
    <property type="project" value="InterPro"/>
</dbReference>
<keyword evidence="3" id="KW-0804">Transcription</keyword>
<feature type="non-terminal residue" evidence="7">
    <location>
        <position position="335"/>
    </location>
</feature>
<dbReference type="InterPro" id="IPR029525">
    <property type="entry name" value="INO80C/Ies6"/>
</dbReference>
<organism evidence="7 8">
    <name type="scientific">Racocetra fulgida</name>
    <dbReference type="NCBI Taxonomy" id="60492"/>
    <lineage>
        <taxon>Eukaryota</taxon>
        <taxon>Fungi</taxon>
        <taxon>Fungi incertae sedis</taxon>
        <taxon>Mucoromycota</taxon>
        <taxon>Glomeromycotina</taxon>
        <taxon>Glomeromycetes</taxon>
        <taxon>Diversisporales</taxon>
        <taxon>Gigasporaceae</taxon>
        <taxon>Racocetra</taxon>
    </lineage>
</organism>
<evidence type="ECO:0000259" key="6">
    <source>
        <dbReference type="SMART" id="SM00993"/>
    </source>
</evidence>
<dbReference type="AlphaFoldDB" id="A0A9N9E425"/>
<dbReference type="OrthoDB" id="49520at2759"/>
<comment type="subcellular location">
    <subcellularLocation>
        <location evidence="1">Nucleus</location>
    </subcellularLocation>
</comment>
<evidence type="ECO:0000313" key="8">
    <source>
        <dbReference type="Proteomes" id="UP000789396"/>
    </source>
</evidence>
<dbReference type="PANTHER" id="PTHR31200">
    <property type="entry name" value="INO80 COMPLEX SUBUNIT C"/>
    <property type="match status" value="1"/>
</dbReference>
<keyword evidence="2" id="KW-0805">Transcription regulation</keyword>
<evidence type="ECO:0000256" key="1">
    <source>
        <dbReference type="ARBA" id="ARBA00004123"/>
    </source>
</evidence>
<evidence type="ECO:0000256" key="4">
    <source>
        <dbReference type="ARBA" id="ARBA00023242"/>
    </source>
</evidence>
<evidence type="ECO:0000256" key="5">
    <source>
        <dbReference type="SAM" id="MobiDB-lite"/>
    </source>
</evidence>
<keyword evidence="4" id="KW-0539">Nucleus</keyword>
<feature type="region of interest" description="Disordered" evidence="5">
    <location>
        <begin position="298"/>
        <end position="318"/>
    </location>
</feature>
<dbReference type="SMART" id="SM00993">
    <property type="entry name" value="YL1_C"/>
    <property type="match status" value="1"/>
</dbReference>
<evidence type="ECO:0000256" key="3">
    <source>
        <dbReference type="ARBA" id="ARBA00023163"/>
    </source>
</evidence>
<feature type="compositionally biased region" description="Low complexity" evidence="5">
    <location>
        <begin position="1"/>
        <end position="12"/>
    </location>
</feature>
<reference evidence="7" key="1">
    <citation type="submission" date="2021-06" db="EMBL/GenBank/DDBJ databases">
        <authorList>
            <person name="Kallberg Y."/>
            <person name="Tangrot J."/>
            <person name="Rosling A."/>
        </authorList>
    </citation>
    <scope>NUCLEOTIDE SEQUENCE</scope>
    <source>
        <strain evidence="7">IN212</strain>
    </source>
</reference>
<dbReference type="GO" id="GO:0031011">
    <property type="term" value="C:Ino80 complex"/>
    <property type="evidence" value="ECO:0007669"/>
    <property type="project" value="InterPro"/>
</dbReference>
<dbReference type="Pfam" id="PF08265">
    <property type="entry name" value="YL1_C"/>
    <property type="match status" value="1"/>
</dbReference>
<dbReference type="PANTHER" id="PTHR31200:SF1">
    <property type="entry name" value="INO80 COMPLEX SUBUNIT C"/>
    <property type="match status" value="1"/>
</dbReference>
<sequence>EKAAAEAATKAEVSPQYDGDIFMKTESTGTFQTEMSEQIVEEDAASEVSTIATPIDTPTGPPSPSNNFPMPLNLNSIHKTFKNPHYKTAKKFKNVKQMLAAERNNKVPLDIPTYSNIEAPPSIIPQKKYCDITGLEGKYTDPKTRLRYHSAEVYKEIKQLAPGVVQDYLGLRHAAVIDLKAELFKQKEEFQKQKASVNNQPGSAALRRVVKKSGLWERQNRGVSERSQKDELEIVEAPTLEASRIVMERKAKLYDQLKKTGISGEAEDISAMEQERLRWEEAALEELRKQMRALKEMRLETETKRSSHQSIKEKRKAQLDARMAMIRAKRQKNTS</sequence>
<name>A0A9N9E425_9GLOM</name>
<evidence type="ECO:0000313" key="7">
    <source>
        <dbReference type="EMBL" id="CAG8663125.1"/>
    </source>
</evidence>
<dbReference type="EMBL" id="CAJVPZ010015089">
    <property type="protein sequence ID" value="CAG8663125.1"/>
    <property type="molecule type" value="Genomic_DNA"/>
</dbReference>